<keyword evidence="5" id="KW-0460">Magnesium</keyword>
<keyword evidence="3 5" id="KW-1133">Transmembrane helix</keyword>
<keyword evidence="4 5" id="KW-0472">Membrane</keyword>
<dbReference type="STRING" id="69332.A0A388LTW7"/>
<keyword evidence="8" id="KW-1185">Reference proteome</keyword>
<comment type="similarity">
    <text evidence="5">Belongs to the NIPA (TC 2.A.7) family.</text>
</comment>
<evidence type="ECO:0000256" key="1">
    <source>
        <dbReference type="ARBA" id="ARBA00004141"/>
    </source>
</evidence>
<evidence type="ECO:0000256" key="5">
    <source>
        <dbReference type="RuleBase" id="RU363078"/>
    </source>
</evidence>
<dbReference type="Proteomes" id="UP000265515">
    <property type="component" value="Unassembled WGS sequence"/>
</dbReference>
<feature type="transmembrane region" description="Helical" evidence="5">
    <location>
        <begin position="80"/>
        <end position="99"/>
    </location>
</feature>
<keyword evidence="5" id="KW-0813">Transport</keyword>
<gene>
    <name evidence="7" type="ORF">CBR_g40440</name>
</gene>
<sequence length="293" mass="33099">MLLFVRSFLFMQSLLAALGSVQFISNVAFAYLVLKETVTGRIMIATGFIVVGNIFLVSFGNHQSKTYSHQELLRNYIDHVFLVYVFGLLLLVLLLYFTYRKGRQMIAAKGDDGVGIYWHMLLPFSYAMVSGIIGTQSVLFAKSLSILLRLTVNGDSQLNGWFTYVVLTLFIMTAAFWMIRLNQGLAMFDAILIVPMLQIVWTFFSISTGFVYFEEYQVFNSFKASMFGLGVLCIICGMFLLSPRGGKEMDDGDKELQLEVEEFRELKRMSTCKRTGQGEELIPVILPLEASAT</sequence>
<feature type="chain" id="PRO_5017365112" description="Probable magnesium transporter" evidence="6">
    <location>
        <begin position="17"/>
        <end position="293"/>
    </location>
</feature>
<feature type="transmembrane region" description="Helical" evidence="5">
    <location>
        <begin position="224"/>
        <end position="241"/>
    </location>
</feature>
<comment type="caution">
    <text evidence="5">Lacks conserved residue(s) required for the propagation of feature annotation.</text>
</comment>
<comment type="function">
    <text evidence="5">Acts as a Mg(2+) transporter. Can also transport other divalent cations such as Fe(2+), Sr(2+), Ba(2+), Mn(2+) and Co(2+) but to a much less extent than Mg(2+).</text>
</comment>
<feature type="transmembrane region" description="Helical" evidence="5">
    <location>
        <begin position="191"/>
        <end position="212"/>
    </location>
</feature>
<evidence type="ECO:0000256" key="4">
    <source>
        <dbReference type="ARBA" id="ARBA00023136"/>
    </source>
</evidence>
<dbReference type="AlphaFoldDB" id="A0A388LTW7"/>
<evidence type="ECO:0000256" key="6">
    <source>
        <dbReference type="SAM" id="SignalP"/>
    </source>
</evidence>
<dbReference type="InterPro" id="IPR008521">
    <property type="entry name" value="Mg_trans_NIPA"/>
</dbReference>
<dbReference type="OMA" id="RNSGHEM"/>
<name>A0A388LTW7_CHABU</name>
<protein>
    <recommendedName>
        <fullName evidence="5">Probable magnesium transporter</fullName>
    </recommendedName>
</protein>
<accession>A0A388LTW7</accession>
<feature type="signal peptide" evidence="6">
    <location>
        <begin position="1"/>
        <end position="16"/>
    </location>
</feature>
<dbReference type="OrthoDB" id="165382at2759"/>
<dbReference type="PANTHER" id="PTHR12570">
    <property type="match status" value="1"/>
</dbReference>
<feature type="transmembrane region" description="Helical" evidence="5">
    <location>
        <begin position="41"/>
        <end position="60"/>
    </location>
</feature>
<reference evidence="7 8" key="1">
    <citation type="journal article" date="2018" name="Cell">
        <title>The Chara Genome: Secondary Complexity and Implications for Plant Terrestrialization.</title>
        <authorList>
            <person name="Nishiyama T."/>
            <person name="Sakayama H."/>
            <person name="Vries J.D."/>
            <person name="Buschmann H."/>
            <person name="Saint-Marcoux D."/>
            <person name="Ullrich K.K."/>
            <person name="Haas F.B."/>
            <person name="Vanderstraeten L."/>
            <person name="Becker D."/>
            <person name="Lang D."/>
            <person name="Vosolsobe S."/>
            <person name="Rombauts S."/>
            <person name="Wilhelmsson P.K.I."/>
            <person name="Janitza P."/>
            <person name="Kern R."/>
            <person name="Heyl A."/>
            <person name="Rumpler F."/>
            <person name="Villalobos L.I.A.C."/>
            <person name="Clay J.M."/>
            <person name="Skokan R."/>
            <person name="Toyoda A."/>
            <person name="Suzuki Y."/>
            <person name="Kagoshima H."/>
            <person name="Schijlen E."/>
            <person name="Tajeshwar N."/>
            <person name="Catarino B."/>
            <person name="Hetherington A.J."/>
            <person name="Saltykova A."/>
            <person name="Bonnot C."/>
            <person name="Breuninger H."/>
            <person name="Symeonidi A."/>
            <person name="Radhakrishnan G.V."/>
            <person name="Van Nieuwerburgh F."/>
            <person name="Deforce D."/>
            <person name="Chang C."/>
            <person name="Karol K.G."/>
            <person name="Hedrich R."/>
            <person name="Ulvskov P."/>
            <person name="Glockner G."/>
            <person name="Delwiche C.F."/>
            <person name="Petrasek J."/>
            <person name="Van de Peer Y."/>
            <person name="Friml J."/>
            <person name="Beilby M."/>
            <person name="Dolan L."/>
            <person name="Kohara Y."/>
            <person name="Sugano S."/>
            <person name="Fujiyama A."/>
            <person name="Delaux P.-M."/>
            <person name="Quint M."/>
            <person name="TheiBen G."/>
            <person name="Hagemann M."/>
            <person name="Harholt J."/>
            <person name="Dunand C."/>
            <person name="Zachgo S."/>
            <person name="Langdale J."/>
            <person name="Maumus F."/>
            <person name="Straeten D.V.D."/>
            <person name="Gould S.B."/>
            <person name="Rensing S.A."/>
        </authorList>
    </citation>
    <scope>NUCLEOTIDE SEQUENCE [LARGE SCALE GENOMIC DNA]</scope>
    <source>
        <strain evidence="7 8">S276</strain>
    </source>
</reference>
<dbReference type="Gramene" id="GBG85711">
    <property type="protein sequence ID" value="GBG85711"/>
    <property type="gene ID" value="CBR_g40440"/>
</dbReference>
<dbReference type="EMBL" id="BFEA01000531">
    <property type="protein sequence ID" value="GBG85711.1"/>
    <property type="molecule type" value="Genomic_DNA"/>
</dbReference>
<keyword evidence="2 5" id="KW-0812">Transmembrane</keyword>
<proteinExistence type="inferred from homology"/>
<evidence type="ECO:0000313" key="7">
    <source>
        <dbReference type="EMBL" id="GBG85711.1"/>
    </source>
</evidence>
<organism evidence="7 8">
    <name type="scientific">Chara braunii</name>
    <name type="common">Braun's stonewort</name>
    <dbReference type="NCBI Taxonomy" id="69332"/>
    <lineage>
        <taxon>Eukaryota</taxon>
        <taxon>Viridiplantae</taxon>
        <taxon>Streptophyta</taxon>
        <taxon>Charophyceae</taxon>
        <taxon>Charales</taxon>
        <taxon>Characeae</taxon>
        <taxon>Chara</taxon>
    </lineage>
</organism>
<feature type="transmembrane region" description="Helical" evidence="5">
    <location>
        <begin position="161"/>
        <end position="179"/>
    </location>
</feature>
<dbReference type="Pfam" id="PF05653">
    <property type="entry name" value="Mg_trans_NIPA"/>
    <property type="match status" value="1"/>
</dbReference>
<keyword evidence="5" id="KW-1003">Cell membrane</keyword>
<dbReference type="GO" id="GO:0015095">
    <property type="term" value="F:magnesium ion transmembrane transporter activity"/>
    <property type="evidence" value="ECO:0007669"/>
    <property type="project" value="UniProtKB-UniRule"/>
</dbReference>
<evidence type="ECO:0000256" key="2">
    <source>
        <dbReference type="ARBA" id="ARBA00022692"/>
    </source>
</evidence>
<feature type="transmembrane region" description="Helical" evidence="5">
    <location>
        <begin position="12"/>
        <end position="34"/>
    </location>
</feature>
<dbReference type="PANTHER" id="PTHR12570:SF9">
    <property type="entry name" value="MAGNESIUM TRANSPORTER NIPA8-RELATED"/>
    <property type="match status" value="1"/>
</dbReference>
<comment type="subcellular location">
    <subcellularLocation>
        <location evidence="5">Cell membrane</location>
        <topology evidence="5">Multi-pass membrane protein</topology>
    </subcellularLocation>
    <subcellularLocation>
        <location evidence="5">Early endosome</location>
    </subcellularLocation>
    <subcellularLocation>
        <location evidence="1">Membrane</location>
        <topology evidence="1">Multi-pass membrane protein</topology>
    </subcellularLocation>
</comment>
<comment type="caution">
    <text evidence="7">The sequence shown here is derived from an EMBL/GenBank/DDBJ whole genome shotgun (WGS) entry which is preliminary data.</text>
</comment>
<feature type="transmembrane region" description="Helical" evidence="5">
    <location>
        <begin position="120"/>
        <end position="141"/>
    </location>
</feature>
<dbReference type="GO" id="GO:0005886">
    <property type="term" value="C:plasma membrane"/>
    <property type="evidence" value="ECO:0007669"/>
    <property type="project" value="UniProtKB-SubCell"/>
</dbReference>
<dbReference type="GO" id="GO:0005769">
    <property type="term" value="C:early endosome"/>
    <property type="evidence" value="ECO:0007669"/>
    <property type="project" value="UniProtKB-SubCell"/>
</dbReference>
<keyword evidence="6" id="KW-0732">Signal</keyword>
<comment type="subunit">
    <text evidence="5">Homodimer.</text>
</comment>
<keyword evidence="5" id="KW-0967">Endosome</keyword>
<evidence type="ECO:0000256" key="3">
    <source>
        <dbReference type="ARBA" id="ARBA00022989"/>
    </source>
</evidence>
<evidence type="ECO:0000313" key="8">
    <source>
        <dbReference type="Proteomes" id="UP000265515"/>
    </source>
</evidence>
<keyword evidence="5" id="KW-0406">Ion transport</keyword>